<dbReference type="AlphaFoldDB" id="A0AAW2I737"/>
<feature type="compositionally biased region" description="Acidic residues" evidence="1">
    <location>
        <begin position="148"/>
        <end position="160"/>
    </location>
</feature>
<comment type="caution">
    <text evidence="2">The sequence shown here is derived from an EMBL/GenBank/DDBJ whole genome shotgun (WGS) entry which is preliminary data.</text>
</comment>
<evidence type="ECO:0000256" key="1">
    <source>
        <dbReference type="SAM" id="MobiDB-lite"/>
    </source>
</evidence>
<dbReference type="EMBL" id="JARGDH010000002">
    <property type="protein sequence ID" value="KAL0277473.1"/>
    <property type="molecule type" value="Genomic_DNA"/>
</dbReference>
<feature type="compositionally biased region" description="Basic and acidic residues" evidence="1">
    <location>
        <begin position="1008"/>
        <end position="1044"/>
    </location>
</feature>
<organism evidence="2">
    <name type="scientific">Menopon gallinae</name>
    <name type="common">poultry shaft louse</name>
    <dbReference type="NCBI Taxonomy" id="328185"/>
    <lineage>
        <taxon>Eukaryota</taxon>
        <taxon>Metazoa</taxon>
        <taxon>Ecdysozoa</taxon>
        <taxon>Arthropoda</taxon>
        <taxon>Hexapoda</taxon>
        <taxon>Insecta</taxon>
        <taxon>Pterygota</taxon>
        <taxon>Neoptera</taxon>
        <taxon>Paraneoptera</taxon>
        <taxon>Psocodea</taxon>
        <taxon>Troctomorpha</taxon>
        <taxon>Phthiraptera</taxon>
        <taxon>Amblycera</taxon>
        <taxon>Menoponidae</taxon>
        <taxon>Menopon</taxon>
    </lineage>
</organism>
<proteinExistence type="predicted"/>
<protein>
    <recommendedName>
        <fullName evidence="3">Breast cancer type 2 susceptibility protein</fullName>
    </recommendedName>
</protein>
<accession>A0AAW2I737</accession>
<reference evidence="2" key="1">
    <citation type="journal article" date="2024" name="Gigascience">
        <title>Chromosome-level genome of the poultry shaft louse Menopon gallinae provides insight into the host-switching and adaptive evolution of parasitic lice.</title>
        <authorList>
            <person name="Xu Y."/>
            <person name="Ma L."/>
            <person name="Liu S."/>
            <person name="Liang Y."/>
            <person name="Liu Q."/>
            <person name="He Z."/>
            <person name="Tian L."/>
            <person name="Duan Y."/>
            <person name="Cai W."/>
            <person name="Li H."/>
            <person name="Song F."/>
        </authorList>
    </citation>
    <scope>NUCLEOTIDE SEQUENCE</scope>
    <source>
        <strain evidence="2">Cailab_2023a</strain>
    </source>
</reference>
<evidence type="ECO:0008006" key="3">
    <source>
        <dbReference type="Google" id="ProtNLM"/>
    </source>
</evidence>
<evidence type="ECO:0000313" key="2">
    <source>
        <dbReference type="EMBL" id="KAL0277473.1"/>
    </source>
</evidence>
<sequence length="1141" mass="129605">MDKYKKKTLKSIETKNGKNQNNTGKGQKERSKKSFWSKFKTVISKKITTTLGKTNSPKDTFMVNSPSKGIERWNPDKEVRHSQMINIPIGPGRQVSTVVLSPTKTGFKAVIAHYDDNARISDNLSQDILKRRTLTLVFNMENGKSGEDEVGASESEEEREETGLKQTKISASEIYVRSDTNELTDSTAFLQGQLSIDNVRTKDSPILAAEGPIRDMEKEETSCMSIRRARVAFKTLSEPIWSDKQAMYDQVVVKKKVHQMLNHIIYLERDPSFMGYLREFEEVDRERVRKIRDKEDKITKTVKAGTTSTVRRITREQCCKYPHIDTYSKMLHTNSLTSRTVAPDLLVNIKPFKEYVRKTEEVEKKIPAPRPSSICTDKSGLEFRMITKSRPSLCLKCGLEDRSADNFRPYRDLRGNRPRPKSVALKDDCSLCSIRRTYKMSSLKSFDLIRDSLDDILQELGSKDHESIFRKNIALFKSCSINQSDMGKSRSSLSFAELVEMEGEKLSLEKMTAEDLDEEFRSEQNYARRLIDAFRKTDERFVEFSKLKGMTEKLCFGSLIFSPKNTFRILEHARIFIQIALAQTTKVMGQTIQENPIRVSQFAERIPITRGCVTLIPDAFLYSCGLADGMASRRHSEKSLNEFTPYNKKKPIPDVINHLLSTKVDDLRNELLTRLNETRMCYKRSINGNSYVTEKIDSKSSTSTIFREDNSQSFIPTVKYIDLNFEDGFSIFDKYMKDDASENDQDRFTVLENEDTLPPAGDRNIMASYGSKVMDDSDAATKFKPLSSVLVVTPLLSENSTSNVRCDFVPDISSQKPGEDCLDEDYIKVIRSCNMFNKRSHMTRAGFTLSNDQMEETAINNANTVKVSEKEITTFDCGKSVNTIPNIGEGNVTGGDTEKREKDNAIEQERNNATMGKPFESFFPANSMQEDFEVRCLYYNGKEDQQPFATSTYSTNFRKGQMEGIPGKAHSALEIPETDLCMAPPATQNLLDKHDYCNQAAGLNGAERLPKSGTDEPLKRDLTANAEEQKPDVKSPKRSSTDNRRAEWLANHQIEFTLNEKLLPLKPLSQKDWITNVAIVNKIGKPVSSQKDVNEKNADPIATKEVQPKRNIKRMSVTVMLTKKWGDEKAKTSIPTRLPSK</sequence>
<feature type="region of interest" description="Disordered" evidence="1">
    <location>
        <begin position="143"/>
        <end position="166"/>
    </location>
</feature>
<feature type="region of interest" description="Disordered" evidence="1">
    <location>
        <begin position="1005"/>
        <end position="1044"/>
    </location>
</feature>
<feature type="region of interest" description="Disordered" evidence="1">
    <location>
        <begin position="1"/>
        <end position="34"/>
    </location>
</feature>
<name>A0AAW2I737_9NEOP</name>
<gene>
    <name evidence="2" type="ORF">PYX00_004739</name>
</gene>